<dbReference type="Pfam" id="PF01549">
    <property type="entry name" value="ShK"/>
    <property type="match status" value="2"/>
</dbReference>
<dbReference type="PANTHER" id="PTHR10869:SF235">
    <property type="entry name" value="PROCOLLAGEN-PROLINE 4-DIOXYGENASE"/>
    <property type="match status" value="1"/>
</dbReference>
<dbReference type="PROSITE" id="PS51670">
    <property type="entry name" value="SHKT"/>
    <property type="match status" value="1"/>
</dbReference>
<evidence type="ECO:0000256" key="7">
    <source>
        <dbReference type="ARBA" id="ARBA00022989"/>
    </source>
</evidence>
<dbReference type="GO" id="GO:0005783">
    <property type="term" value="C:endoplasmic reticulum"/>
    <property type="evidence" value="ECO:0007669"/>
    <property type="project" value="TreeGrafter"/>
</dbReference>
<proteinExistence type="predicted"/>
<dbReference type="Pfam" id="PF13640">
    <property type="entry name" value="2OG-FeII_Oxy_3"/>
    <property type="match status" value="1"/>
</dbReference>
<keyword evidence="4" id="KW-0812">Transmembrane</keyword>
<gene>
    <name evidence="14" type="ORF">CTEN210_01553</name>
</gene>
<keyword evidence="9" id="KW-0408">Iron</keyword>
<accession>A0AAD3H069</accession>
<evidence type="ECO:0000256" key="5">
    <source>
        <dbReference type="ARBA" id="ARBA00022723"/>
    </source>
</evidence>
<dbReference type="EMBL" id="BLLK01000020">
    <property type="protein sequence ID" value="GFH45079.1"/>
    <property type="molecule type" value="Genomic_DNA"/>
</dbReference>
<dbReference type="GO" id="GO:0031418">
    <property type="term" value="F:L-ascorbic acid binding"/>
    <property type="evidence" value="ECO:0007669"/>
    <property type="project" value="InterPro"/>
</dbReference>
<comment type="cofactor">
    <cofactor evidence="1">
        <name>L-ascorbate</name>
        <dbReference type="ChEBI" id="CHEBI:38290"/>
    </cofactor>
</comment>
<dbReference type="InterPro" id="IPR003582">
    <property type="entry name" value="ShKT_dom"/>
</dbReference>
<organism evidence="14 15">
    <name type="scientific">Chaetoceros tenuissimus</name>
    <dbReference type="NCBI Taxonomy" id="426638"/>
    <lineage>
        <taxon>Eukaryota</taxon>
        <taxon>Sar</taxon>
        <taxon>Stramenopiles</taxon>
        <taxon>Ochrophyta</taxon>
        <taxon>Bacillariophyta</taxon>
        <taxon>Coscinodiscophyceae</taxon>
        <taxon>Chaetocerotophycidae</taxon>
        <taxon>Chaetocerotales</taxon>
        <taxon>Chaetocerotaceae</taxon>
        <taxon>Chaetoceros</taxon>
    </lineage>
</organism>
<sequence length="579" mass="66281">MKIHQNAFFAFLFLCKLVDGQECSSSSSQECIAEEINTLTKAISHEECLQKMKDGECNTNMSFMFQNCSAECIRDPKLGTVGIFHPDTKKITESQDCKDLVEDCEDFADQGECSANPVFMMEHCAKTCLACFSPGSKDFEIGVAQEIPEEHKNNAAVILDILKNIEETSKYLSETVLVDEEYESVRYDCINRDAHCAALAATGACEEPEDYEEMDVDTEDEATNLFEFMVEECAPACNTCQELMHTETDRVLELCKPDITTNVFRDDEEEPVEDENGKVKITLNEMFERLVGELPFDDNIILPDYTANILSRPLKEGDNEDSVDYTVGPWIITLDNFLTDEECDRLIKLGAKEGYERSVLEEEWYLDEEEVEKEKESEDAYRTSSNSWCNGNCYNDPVAKRVMQKIENATGIPERNSEYLQLLRYVPGNYYKEHHDYIDGQDIENPGPRMITFFLYLNDVESGGGTRFTDIYGDDSHVHIDVQPKKGRALVWPSTLSEDLDLRDDRTYHEALVVEKGLKYGANAWLHLRNFKDDDCPYEEFEEIVGNRRQYYGENIDEKNKSMSLYYISAPCNPVLLFC</sequence>
<feature type="signal peptide" evidence="11">
    <location>
        <begin position="1"/>
        <end position="20"/>
    </location>
</feature>
<dbReference type="AlphaFoldDB" id="A0AAD3H069"/>
<dbReference type="InterPro" id="IPR045054">
    <property type="entry name" value="P4HA-like"/>
</dbReference>
<evidence type="ECO:0000256" key="4">
    <source>
        <dbReference type="ARBA" id="ARBA00022692"/>
    </source>
</evidence>
<name>A0AAD3H069_9STRA</name>
<evidence type="ECO:0000256" key="10">
    <source>
        <dbReference type="ARBA" id="ARBA00023136"/>
    </source>
</evidence>
<evidence type="ECO:0000313" key="15">
    <source>
        <dbReference type="Proteomes" id="UP001054902"/>
    </source>
</evidence>
<dbReference type="SMART" id="SM00254">
    <property type="entry name" value="ShKT"/>
    <property type="match status" value="2"/>
</dbReference>
<dbReference type="Gene3D" id="2.60.120.620">
    <property type="entry name" value="q2cbj1_9rhob like domain"/>
    <property type="match status" value="1"/>
</dbReference>
<evidence type="ECO:0000256" key="6">
    <source>
        <dbReference type="ARBA" id="ARBA00022964"/>
    </source>
</evidence>
<dbReference type="Proteomes" id="UP001054902">
    <property type="component" value="Unassembled WGS sequence"/>
</dbReference>
<dbReference type="PANTHER" id="PTHR10869">
    <property type="entry name" value="PROLYL 4-HYDROXYLASE ALPHA SUBUNIT"/>
    <property type="match status" value="1"/>
</dbReference>
<dbReference type="SMART" id="SM00702">
    <property type="entry name" value="P4Hc"/>
    <property type="match status" value="1"/>
</dbReference>
<evidence type="ECO:0000256" key="9">
    <source>
        <dbReference type="ARBA" id="ARBA00023004"/>
    </source>
</evidence>
<evidence type="ECO:0000256" key="1">
    <source>
        <dbReference type="ARBA" id="ARBA00001961"/>
    </source>
</evidence>
<dbReference type="GO" id="GO:0004656">
    <property type="term" value="F:procollagen-proline 4-dioxygenase activity"/>
    <property type="evidence" value="ECO:0007669"/>
    <property type="project" value="TreeGrafter"/>
</dbReference>
<dbReference type="GO" id="GO:0016020">
    <property type="term" value="C:membrane"/>
    <property type="evidence" value="ECO:0007669"/>
    <property type="project" value="UniProtKB-SubCell"/>
</dbReference>
<evidence type="ECO:0000259" key="12">
    <source>
        <dbReference type="PROSITE" id="PS51471"/>
    </source>
</evidence>
<comment type="subcellular location">
    <subcellularLocation>
        <location evidence="3">Endomembrane system</location>
    </subcellularLocation>
    <subcellularLocation>
        <location evidence="2">Membrane</location>
        <topology evidence="2">Single-pass membrane protein</topology>
    </subcellularLocation>
</comment>
<evidence type="ECO:0000259" key="13">
    <source>
        <dbReference type="PROSITE" id="PS51670"/>
    </source>
</evidence>
<comment type="caution">
    <text evidence="14">The sequence shown here is derived from an EMBL/GenBank/DDBJ whole genome shotgun (WGS) entry which is preliminary data.</text>
</comment>
<keyword evidence="10" id="KW-0472">Membrane</keyword>
<reference evidence="14 15" key="1">
    <citation type="journal article" date="2021" name="Sci. Rep.">
        <title>The genome of the diatom Chaetoceros tenuissimus carries an ancient integrated fragment of an extant virus.</title>
        <authorList>
            <person name="Hongo Y."/>
            <person name="Kimura K."/>
            <person name="Takaki Y."/>
            <person name="Yoshida Y."/>
            <person name="Baba S."/>
            <person name="Kobayashi G."/>
            <person name="Nagasaki K."/>
            <person name="Hano T."/>
            <person name="Tomaru Y."/>
        </authorList>
    </citation>
    <scope>NUCLEOTIDE SEQUENCE [LARGE SCALE GENOMIC DNA]</scope>
    <source>
        <strain evidence="14 15">NIES-3715</strain>
    </source>
</reference>
<evidence type="ECO:0000313" key="14">
    <source>
        <dbReference type="EMBL" id="GFH45079.1"/>
    </source>
</evidence>
<dbReference type="InterPro" id="IPR044862">
    <property type="entry name" value="Pro_4_hyd_alph_FE2OG_OXY"/>
</dbReference>
<keyword evidence="15" id="KW-1185">Reference proteome</keyword>
<evidence type="ECO:0000256" key="2">
    <source>
        <dbReference type="ARBA" id="ARBA00004167"/>
    </source>
</evidence>
<evidence type="ECO:0000256" key="11">
    <source>
        <dbReference type="SAM" id="SignalP"/>
    </source>
</evidence>
<feature type="domain" description="Fe2OG dioxygenase" evidence="12">
    <location>
        <begin position="416"/>
        <end position="528"/>
    </location>
</feature>
<dbReference type="GO" id="GO:0005506">
    <property type="term" value="F:iron ion binding"/>
    <property type="evidence" value="ECO:0007669"/>
    <property type="project" value="InterPro"/>
</dbReference>
<evidence type="ECO:0000256" key="8">
    <source>
        <dbReference type="ARBA" id="ARBA00023002"/>
    </source>
</evidence>
<evidence type="ECO:0000256" key="3">
    <source>
        <dbReference type="ARBA" id="ARBA00004308"/>
    </source>
</evidence>
<dbReference type="InterPro" id="IPR006620">
    <property type="entry name" value="Pro_4_hyd_alph"/>
</dbReference>
<keyword evidence="8" id="KW-0560">Oxidoreductase</keyword>
<dbReference type="PROSITE" id="PS51471">
    <property type="entry name" value="FE2OG_OXY"/>
    <property type="match status" value="1"/>
</dbReference>
<keyword evidence="5" id="KW-0479">Metal-binding</keyword>
<keyword evidence="11" id="KW-0732">Signal</keyword>
<keyword evidence="7" id="KW-1133">Transmembrane helix</keyword>
<dbReference type="InterPro" id="IPR005123">
    <property type="entry name" value="Oxoglu/Fe-dep_dioxygenase_dom"/>
</dbReference>
<feature type="domain" description="ShKT" evidence="13">
    <location>
        <begin position="97"/>
        <end position="131"/>
    </location>
</feature>
<protein>
    <recommendedName>
        <fullName evidence="16">Procollagen-proline 4-dioxygenase</fullName>
    </recommendedName>
</protein>
<keyword evidence="6" id="KW-0223">Dioxygenase</keyword>
<evidence type="ECO:0008006" key="16">
    <source>
        <dbReference type="Google" id="ProtNLM"/>
    </source>
</evidence>
<feature type="chain" id="PRO_5042257198" description="Procollagen-proline 4-dioxygenase" evidence="11">
    <location>
        <begin position="21"/>
        <end position="579"/>
    </location>
</feature>